<dbReference type="EnsemblBacteria" id="BAC88603">
    <property type="protein sequence ID" value="BAC88603"/>
    <property type="gene ID" value="BAC88603"/>
</dbReference>
<name>Q7NMV3_GLOVI</name>
<dbReference type="AlphaFoldDB" id="Q7NMV3"/>
<feature type="region of interest" description="Disordered" evidence="1">
    <location>
        <begin position="62"/>
        <end position="83"/>
    </location>
</feature>
<dbReference type="EMBL" id="BA000045">
    <property type="protein sequence ID" value="BAC88603.1"/>
    <property type="molecule type" value="Genomic_DNA"/>
</dbReference>
<keyword evidence="3" id="KW-1185">Reference proteome</keyword>
<dbReference type="HOGENOM" id="CLU_2537801_0_0_3"/>
<gene>
    <name evidence="2" type="ordered locus">gsl0662</name>
</gene>
<evidence type="ECO:0000313" key="3">
    <source>
        <dbReference type="Proteomes" id="UP000000557"/>
    </source>
</evidence>
<evidence type="ECO:0000256" key="1">
    <source>
        <dbReference type="SAM" id="MobiDB-lite"/>
    </source>
</evidence>
<protein>
    <submittedName>
        <fullName evidence="2">Gsl0662 protein</fullName>
    </submittedName>
</protein>
<dbReference type="Proteomes" id="UP000000557">
    <property type="component" value="Chromosome"/>
</dbReference>
<dbReference type="KEGG" id="gvi:gsl0662"/>
<dbReference type="InParanoid" id="Q7NMV3"/>
<dbReference type="STRING" id="251221.gene:10758138"/>
<evidence type="ECO:0000313" key="2">
    <source>
        <dbReference type="EMBL" id="BAC88603.1"/>
    </source>
</evidence>
<reference evidence="2 3" key="1">
    <citation type="journal article" date="2003" name="DNA Res.">
        <title>Complete genome structure of Gloeobacter violaceus PCC 7421, a cyanobacterium that lacks thylakoids.</title>
        <authorList>
            <person name="Nakamura Y."/>
            <person name="Kaneko T."/>
            <person name="Sato S."/>
            <person name="Mimuro M."/>
            <person name="Miyashita H."/>
            <person name="Tsuchiya T."/>
            <person name="Sasamoto S."/>
            <person name="Watanabe A."/>
            <person name="Kawashima K."/>
            <person name="Kishida Y."/>
            <person name="Kiyokawa C."/>
            <person name="Kohara M."/>
            <person name="Matsumoto M."/>
            <person name="Matsuno A."/>
            <person name="Nakazaki N."/>
            <person name="Shimpo S."/>
            <person name="Takeuchi C."/>
            <person name="Yamada M."/>
            <person name="Tabata S."/>
        </authorList>
    </citation>
    <scope>NUCLEOTIDE SEQUENCE [LARGE SCALE GENOMIC DNA]</scope>
    <source>
        <strain evidence="3">ATCC 29082 / PCC 7421</strain>
    </source>
</reference>
<proteinExistence type="predicted"/>
<organism evidence="2 3">
    <name type="scientific">Gloeobacter violaceus (strain ATCC 29082 / PCC 7421)</name>
    <dbReference type="NCBI Taxonomy" id="251221"/>
    <lineage>
        <taxon>Bacteria</taxon>
        <taxon>Bacillati</taxon>
        <taxon>Cyanobacteriota</taxon>
        <taxon>Cyanophyceae</taxon>
        <taxon>Gloeobacterales</taxon>
        <taxon>Gloeobacteraceae</taxon>
        <taxon>Gloeobacter</taxon>
    </lineage>
</organism>
<sequence length="83" mass="9143">MPTIHYKGWTIRVYPVADGTLAELTDPQGRTYHEPRILVSTPEQASFYAKKCINWLSTAAARKGRPSAAKETARPQEAVGKTG</sequence>
<accession>Q7NMV3</accession>
<reference evidence="2 3" key="2">
    <citation type="journal article" date="2003" name="DNA Res.">
        <title>Complete genome structure of Gloeobacter violaceus PCC 7421, a cyanobacterium that lacks thylakoids (supplement).</title>
        <authorList>
            <person name="Nakamura Y."/>
            <person name="Kaneko T."/>
            <person name="Sato S."/>
            <person name="Mimuro M."/>
            <person name="Miyashita H."/>
            <person name="Tsuchiya T."/>
            <person name="Sasamoto S."/>
            <person name="Watanabe A."/>
            <person name="Kawashima K."/>
            <person name="Kishida Y."/>
            <person name="Kiyokawa C."/>
            <person name="Kohara M."/>
            <person name="Matsumoto M."/>
            <person name="Matsuno A."/>
            <person name="Nakazaki N."/>
            <person name="Shimpo S."/>
            <person name="Takeuchi C."/>
            <person name="Yamada M."/>
            <person name="Tabata S."/>
        </authorList>
    </citation>
    <scope>NUCLEOTIDE SEQUENCE [LARGE SCALE GENOMIC DNA]</scope>
    <source>
        <strain evidence="3">ATCC 29082 / PCC 7421</strain>
    </source>
</reference>
<dbReference type="OrthoDB" id="9813465at2"/>
<dbReference type="RefSeq" id="WP_011140664.1">
    <property type="nucleotide sequence ID" value="NC_005125.1"/>
</dbReference>